<feature type="domain" description="TF-B3" evidence="9">
    <location>
        <begin position="84"/>
        <end position="186"/>
    </location>
</feature>
<dbReference type="PANTHER" id="PTHR31384:SF94">
    <property type="entry name" value="AUXIN RESPONSE FACTOR 17"/>
    <property type="match status" value="1"/>
</dbReference>
<dbReference type="PANTHER" id="PTHR31384">
    <property type="entry name" value="AUXIN RESPONSE FACTOR 4-RELATED"/>
    <property type="match status" value="1"/>
</dbReference>
<dbReference type="Pfam" id="PF06507">
    <property type="entry name" value="ARF_AD"/>
    <property type="match status" value="1"/>
</dbReference>
<proteinExistence type="inferred from homology"/>
<evidence type="ECO:0000256" key="2">
    <source>
        <dbReference type="ARBA" id="ARBA00007853"/>
    </source>
</evidence>
<dbReference type="InterPro" id="IPR010525">
    <property type="entry name" value="ARF_dom"/>
</dbReference>
<dbReference type="GO" id="GO:0003677">
    <property type="term" value="F:DNA binding"/>
    <property type="evidence" value="ECO:0007669"/>
    <property type="project" value="UniProtKB-KW"/>
</dbReference>
<dbReference type="InterPro" id="IPR003340">
    <property type="entry name" value="B3_DNA-bd"/>
</dbReference>
<evidence type="ECO:0000256" key="6">
    <source>
        <dbReference type="ARBA" id="ARBA00023242"/>
    </source>
</evidence>
<dbReference type="Gene3D" id="2.30.30.1040">
    <property type="match status" value="1"/>
</dbReference>
<dbReference type="SMART" id="SM01019">
    <property type="entry name" value="B3"/>
    <property type="match status" value="1"/>
</dbReference>
<dbReference type="AlphaFoldDB" id="A0AAN8ZMV9"/>
<evidence type="ECO:0000313" key="11">
    <source>
        <dbReference type="Proteomes" id="UP001370490"/>
    </source>
</evidence>
<evidence type="ECO:0000256" key="1">
    <source>
        <dbReference type="ARBA" id="ARBA00004123"/>
    </source>
</evidence>
<dbReference type="Pfam" id="PF02362">
    <property type="entry name" value="B3"/>
    <property type="match status" value="1"/>
</dbReference>
<dbReference type="InterPro" id="IPR015300">
    <property type="entry name" value="DNA-bd_pseudobarrel_sf"/>
</dbReference>
<name>A0AAN8ZMV9_9MAGN</name>
<dbReference type="PROSITE" id="PS50863">
    <property type="entry name" value="B3"/>
    <property type="match status" value="1"/>
</dbReference>
<dbReference type="GO" id="GO:0005634">
    <property type="term" value="C:nucleus"/>
    <property type="evidence" value="ECO:0007669"/>
    <property type="project" value="UniProtKB-SubCell"/>
</dbReference>
<keyword evidence="5 8" id="KW-0804">Transcription</keyword>
<evidence type="ECO:0000313" key="10">
    <source>
        <dbReference type="EMBL" id="KAK6939810.1"/>
    </source>
</evidence>
<organism evidence="10 11">
    <name type="scientific">Dillenia turbinata</name>
    <dbReference type="NCBI Taxonomy" id="194707"/>
    <lineage>
        <taxon>Eukaryota</taxon>
        <taxon>Viridiplantae</taxon>
        <taxon>Streptophyta</taxon>
        <taxon>Embryophyta</taxon>
        <taxon>Tracheophyta</taxon>
        <taxon>Spermatophyta</taxon>
        <taxon>Magnoliopsida</taxon>
        <taxon>eudicotyledons</taxon>
        <taxon>Gunneridae</taxon>
        <taxon>Pentapetalae</taxon>
        <taxon>Dilleniales</taxon>
        <taxon>Dilleniaceae</taxon>
        <taxon>Dillenia</taxon>
    </lineage>
</organism>
<keyword evidence="4 8" id="KW-0238">DNA-binding</keyword>
<accession>A0AAN8ZMV9</accession>
<dbReference type="FunFam" id="2.40.330.10:FF:000001">
    <property type="entry name" value="Auxin response factor"/>
    <property type="match status" value="1"/>
</dbReference>
<evidence type="ECO:0000256" key="3">
    <source>
        <dbReference type="ARBA" id="ARBA00023015"/>
    </source>
</evidence>
<dbReference type="Proteomes" id="UP001370490">
    <property type="component" value="Unassembled WGS sequence"/>
</dbReference>
<sequence length="619" mass="68079">MRVFYFPQGHSEQSSSPPCFSSRVLSSPSVHCVVTSVHFLANPETDEIFAKIRLQPIGFRSSACFSPNNDGEGSSDDSDNVVSFAKILTPSDANNGGGFSVPRFCADSIFPPLDYQAEPPVQTISIRDIHGTFWEFRHIYRGTPRRHLLTTGWSKFVNSKKLIAGDSVVFMKNKKSEIFVGIRRASRSNSSDCVKWNCRVGWANVSVNKVDDEGSKKGKVSAEAVAEAAELAAQGMAFEIVYYPKAGSADFVVKAETVEESMKVMWSAGTRIKMAVETEDSSRLTWSLGTVSTACVPENGPWRGSPWRMLQMIIVVRLVELRSVLNEFFAITWDEPEILQNMKRVSPWQVEYVVPTAPHDAFPPAKKFRASPNLGALTDGDGDGDLFYPMAGLPNSMMGQLTPPLLNYHTFPAGMQGARQDPFCVSKISNFLGESALQACTDSATIASNMASKLQTVSTELNIGSSQAENLSPDSQTSVHFYGLELGNQGCNSAERVRISSFQLFGKVIQTKQPVDGYQIVGTEDDRNKEYNGTEAENNSLDLSLSCPCKELLERLDVKCQRVPGGEAYTLLIEPETLEGQHSGRFSLGSNWTMPIFKQLSIDLVPSSDGLRLRLSDFL</sequence>
<evidence type="ECO:0000256" key="4">
    <source>
        <dbReference type="ARBA" id="ARBA00023125"/>
    </source>
</evidence>
<dbReference type="InterPro" id="IPR044835">
    <property type="entry name" value="ARF_plant"/>
</dbReference>
<dbReference type="GO" id="GO:0006355">
    <property type="term" value="P:regulation of DNA-templated transcription"/>
    <property type="evidence" value="ECO:0007669"/>
    <property type="project" value="InterPro"/>
</dbReference>
<comment type="subunit">
    <text evidence="8">Homodimers and heterodimers.</text>
</comment>
<keyword evidence="11" id="KW-1185">Reference proteome</keyword>
<keyword evidence="3 8" id="KW-0805">Transcription regulation</keyword>
<evidence type="ECO:0000256" key="5">
    <source>
        <dbReference type="ARBA" id="ARBA00023163"/>
    </source>
</evidence>
<comment type="caution">
    <text evidence="10">The sequence shown here is derived from an EMBL/GenBank/DDBJ whole genome shotgun (WGS) entry which is preliminary data.</text>
</comment>
<reference evidence="10 11" key="1">
    <citation type="submission" date="2023-12" db="EMBL/GenBank/DDBJ databases">
        <title>A high-quality genome assembly for Dillenia turbinata (Dilleniales).</title>
        <authorList>
            <person name="Chanderbali A."/>
        </authorList>
    </citation>
    <scope>NUCLEOTIDE SEQUENCE [LARGE SCALE GENOMIC DNA]</scope>
    <source>
        <strain evidence="10">LSX21</strain>
        <tissue evidence="10">Leaf</tissue>
    </source>
</reference>
<keyword evidence="6 8" id="KW-0539">Nucleus</keyword>
<comment type="similarity">
    <text evidence="2 8">Belongs to the ARF family.</text>
</comment>
<protein>
    <recommendedName>
        <fullName evidence="8">Auxin response factor</fullName>
    </recommendedName>
</protein>
<dbReference type="EMBL" id="JBAMMX010000005">
    <property type="protein sequence ID" value="KAK6939810.1"/>
    <property type="molecule type" value="Genomic_DNA"/>
</dbReference>
<comment type="function">
    <text evidence="8">Auxin response factors (ARFs) are transcriptional factors that bind specifically to the DNA sequence 5'-TGTCTC-3' found in the auxin-responsive promoter elements (AuxREs).</text>
</comment>
<gene>
    <name evidence="10" type="ORF">RJ641_029341</name>
</gene>
<comment type="subcellular location">
    <subcellularLocation>
        <location evidence="1 8">Nucleus</location>
    </subcellularLocation>
</comment>
<dbReference type="GO" id="GO:0009734">
    <property type="term" value="P:auxin-activated signaling pathway"/>
    <property type="evidence" value="ECO:0007669"/>
    <property type="project" value="UniProtKB-KW"/>
</dbReference>
<dbReference type="SUPFAM" id="SSF101936">
    <property type="entry name" value="DNA-binding pseudobarrel domain"/>
    <property type="match status" value="1"/>
</dbReference>
<dbReference type="Gene3D" id="2.40.330.10">
    <property type="entry name" value="DNA-binding pseudobarrel domain"/>
    <property type="match status" value="1"/>
</dbReference>
<dbReference type="CDD" id="cd10017">
    <property type="entry name" value="B3_DNA"/>
    <property type="match status" value="1"/>
</dbReference>
<evidence type="ECO:0000256" key="8">
    <source>
        <dbReference type="RuleBase" id="RU004561"/>
    </source>
</evidence>
<keyword evidence="7 8" id="KW-0927">Auxin signaling pathway</keyword>
<evidence type="ECO:0000259" key="9">
    <source>
        <dbReference type="PROSITE" id="PS50863"/>
    </source>
</evidence>
<evidence type="ECO:0000256" key="7">
    <source>
        <dbReference type="ARBA" id="ARBA00023294"/>
    </source>
</evidence>